<evidence type="ECO:0000256" key="1">
    <source>
        <dbReference type="SAM" id="SignalP"/>
    </source>
</evidence>
<feature type="chain" id="PRO_5045915774" evidence="1">
    <location>
        <begin position="21"/>
        <end position="167"/>
    </location>
</feature>
<dbReference type="Proteomes" id="UP001203058">
    <property type="component" value="Unassembled WGS sequence"/>
</dbReference>
<accession>A0ABS9VR56</accession>
<dbReference type="EMBL" id="JAKZHW010000002">
    <property type="protein sequence ID" value="MCH8617444.1"/>
    <property type="molecule type" value="Genomic_DNA"/>
</dbReference>
<gene>
    <name evidence="2" type="ORF">LZ016_15205</name>
</gene>
<dbReference type="InterPro" id="IPR025514">
    <property type="entry name" value="DUF4402"/>
</dbReference>
<dbReference type="Pfam" id="PF14352">
    <property type="entry name" value="DUF4402"/>
    <property type="match status" value="1"/>
</dbReference>
<feature type="signal peptide" evidence="1">
    <location>
        <begin position="1"/>
        <end position="20"/>
    </location>
</feature>
<comment type="caution">
    <text evidence="2">The sequence shown here is derived from an EMBL/GenBank/DDBJ whole genome shotgun (WGS) entry which is preliminary data.</text>
</comment>
<proteinExistence type="predicted"/>
<evidence type="ECO:0000313" key="3">
    <source>
        <dbReference type="Proteomes" id="UP001203058"/>
    </source>
</evidence>
<protein>
    <submittedName>
        <fullName evidence="2">DUF4402 domain-containing protein</fullName>
    </submittedName>
</protein>
<keyword evidence="3" id="KW-1185">Reference proteome</keyword>
<sequence length="167" mass="17211">MLFRCLVLLLLTLSAVPAAAAPASTTVNAQVKLTVTKPLTLTFVQDLGLGTITVQNGSWSTTTVGITKAGVFSCGANVVCTGSRQVAKYNVAGTNNQVVTITAPNVTLVNQSNAAKTLTLTVDNPRTVTLNNSGNKGVDFDLGGSIVLSPSTLDGTYVGTFNVTVDY</sequence>
<dbReference type="RefSeq" id="WP_241448317.1">
    <property type="nucleotide sequence ID" value="NZ_JAKZHW010000002.1"/>
</dbReference>
<reference evidence="2 3" key="1">
    <citation type="submission" date="2022-03" db="EMBL/GenBank/DDBJ databases">
        <authorList>
            <person name="Jo J.-H."/>
            <person name="Im W.-T."/>
        </authorList>
    </citation>
    <scope>NUCLEOTIDE SEQUENCE [LARGE SCALE GENOMIC DNA]</scope>
    <source>
        <strain evidence="2 3">SM33</strain>
    </source>
</reference>
<name>A0ABS9VR56_9SPHN</name>
<evidence type="ECO:0000313" key="2">
    <source>
        <dbReference type="EMBL" id="MCH8617444.1"/>
    </source>
</evidence>
<organism evidence="2 3">
    <name type="scientific">Sphingomonas telluris</name>
    <dbReference type="NCBI Taxonomy" id="2907998"/>
    <lineage>
        <taxon>Bacteria</taxon>
        <taxon>Pseudomonadati</taxon>
        <taxon>Pseudomonadota</taxon>
        <taxon>Alphaproteobacteria</taxon>
        <taxon>Sphingomonadales</taxon>
        <taxon>Sphingomonadaceae</taxon>
        <taxon>Sphingomonas</taxon>
    </lineage>
</organism>
<keyword evidence="1" id="KW-0732">Signal</keyword>